<dbReference type="NCBIfam" id="NF000955">
    <property type="entry name" value="PRK00099.1-1"/>
    <property type="match status" value="1"/>
</dbReference>
<keyword evidence="2 5" id="KW-0689">Ribosomal protein</keyword>
<name>A0A1G1VBU7_9BACT</name>
<accession>A0A1G1VBU7</accession>
<dbReference type="InterPro" id="IPR047865">
    <property type="entry name" value="Ribosomal_uL10_bac_type"/>
</dbReference>
<evidence type="ECO:0000256" key="1">
    <source>
        <dbReference type="ARBA" id="ARBA00008889"/>
    </source>
</evidence>
<dbReference type="Proteomes" id="UP000178659">
    <property type="component" value="Unassembled WGS sequence"/>
</dbReference>
<dbReference type="AlphaFoldDB" id="A0A1G1VBU7"/>
<organism evidence="6 7">
    <name type="scientific">Candidatus Blackburnbacteria bacterium RIFCSPLOWO2_01_FULL_40_20</name>
    <dbReference type="NCBI Taxonomy" id="1797519"/>
    <lineage>
        <taxon>Bacteria</taxon>
        <taxon>Candidatus Blackburniibacteriota</taxon>
    </lineage>
</organism>
<protein>
    <recommendedName>
        <fullName evidence="4 5">Large ribosomal subunit protein uL10</fullName>
    </recommendedName>
</protein>
<proteinExistence type="inferred from homology"/>
<evidence type="ECO:0000313" key="7">
    <source>
        <dbReference type="Proteomes" id="UP000178659"/>
    </source>
</evidence>
<keyword evidence="3 5" id="KW-0687">Ribonucleoprotein</keyword>
<dbReference type="HAMAP" id="MF_00362">
    <property type="entry name" value="Ribosomal_uL10"/>
    <property type="match status" value="1"/>
</dbReference>
<evidence type="ECO:0000313" key="6">
    <source>
        <dbReference type="EMBL" id="OGY12747.1"/>
    </source>
</evidence>
<evidence type="ECO:0000256" key="2">
    <source>
        <dbReference type="ARBA" id="ARBA00022980"/>
    </source>
</evidence>
<comment type="subunit">
    <text evidence="5">Part of the ribosomal stalk of the 50S ribosomal subunit. The N-terminus interacts with L11 and the large rRNA to form the base of the stalk. The C-terminus forms an elongated spine to which L12 dimers bind in a sequential fashion forming a multimeric L10(L12)X complex.</text>
</comment>
<keyword evidence="5" id="KW-0694">RNA-binding</keyword>
<reference evidence="6 7" key="1">
    <citation type="journal article" date="2016" name="Nat. Commun.">
        <title>Thousands of microbial genomes shed light on interconnected biogeochemical processes in an aquifer system.</title>
        <authorList>
            <person name="Anantharaman K."/>
            <person name="Brown C.T."/>
            <person name="Hug L.A."/>
            <person name="Sharon I."/>
            <person name="Castelle C.J."/>
            <person name="Probst A.J."/>
            <person name="Thomas B.C."/>
            <person name="Singh A."/>
            <person name="Wilkins M.J."/>
            <person name="Karaoz U."/>
            <person name="Brodie E.L."/>
            <person name="Williams K.H."/>
            <person name="Hubbard S.S."/>
            <person name="Banfield J.F."/>
        </authorList>
    </citation>
    <scope>NUCLEOTIDE SEQUENCE [LARGE SCALE GENOMIC DNA]</scope>
</reference>
<dbReference type="Gene3D" id="3.30.70.1730">
    <property type="match status" value="1"/>
</dbReference>
<evidence type="ECO:0000256" key="5">
    <source>
        <dbReference type="HAMAP-Rule" id="MF_00362"/>
    </source>
</evidence>
<dbReference type="InterPro" id="IPR022973">
    <property type="entry name" value="Ribosomal_uL10_bac"/>
</dbReference>
<comment type="caution">
    <text evidence="6">The sequence shown here is derived from an EMBL/GenBank/DDBJ whole genome shotgun (WGS) entry which is preliminary data.</text>
</comment>
<dbReference type="Pfam" id="PF00466">
    <property type="entry name" value="Ribosomal_L10"/>
    <property type="match status" value="1"/>
</dbReference>
<sequence>MKKSDKPIVVEKLANLTRDAKSITVVDYQKMGTKQLNELRQKVTKMGGSFVVAKNTLIALALKKAGVANKSEVEKLLEGPTALIVATDDEIAPLQVIGKSITETELPKLKFGIFNAEILMPEKLMALSKLPGKNVLFGKLVGVMAGPSYSLVGTLNGNLQKLVYILSERQKTLNK</sequence>
<dbReference type="SUPFAM" id="SSF160369">
    <property type="entry name" value="Ribosomal protein L10-like"/>
    <property type="match status" value="1"/>
</dbReference>
<keyword evidence="5" id="KW-0699">rRNA-binding</keyword>
<dbReference type="GO" id="GO:0070180">
    <property type="term" value="F:large ribosomal subunit rRNA binding"/>
    <property type="evidence" value="ECO:0007669"/>
    <property type="project" value="UniProtKB-UniRule"/>
</dbReference>
<dbReference type="InterPro" id="IPR001790">
    <property type="entry name" value="Ribosomal_uL10"/>
</dbReference>
<dbReference type="GO" id="GO:0005840">
    <property type="term" value="C:ribosome"/>
    <property type="evidence" value="ECO:0007669"/>
    <property type="project" value="UniProtKB-KW"/>
</dbReference>
<comment type="similarity">
    <text evidence="1 5">Belongs to the universal ribosomal protein uL10 family.</text>
</comment>
<dbReference type="GO" id="GO:0006412">
    <property type="term" value="P:translation"/>
    <property type="evidence" value="ECO:0007669"/>
    <property type="project" value="UniProtKB-UniRule"/>
</dbReference>
<dbReference type="GO" id="GO:1990904">
    <property type="term" value="C:ribonucleoprotein complex"/>
    <property type="evidence" value="ECO:0007669"/>
    <property type="project" value="UniProtKB-KW"/>
</dbReference>
<dbReference type="InterPro" id="IPR043141">
    <property type="entry name" value="Ribosomal_uL10-like_sf"/>
</dbReference>
<dbReference type="CDD" id="cd05797">
    <property type="entry name" value="Ribosomal_L10"/>
    <property type="match status" value="1"/>
</dbReference>
<dbReference type="EMBL" id="MHCC01000025">
    <property type="protein sequence ID" value="OGY12747.1"/>
    <property type="molecule type" value="Genomic_DNA"/>
</dbReference>
<dbReference type="Gene3D" id="6.10.250.290">
    <property type="match status" value="1"/>
</dbReference>
<comment type="function">
    <text evidence="5">Forms part of the ribosomal stalk, playing a central role in the interaction of the ribosome with GTP-bound translation factors.</text>
</comment>
<dbReference type="PANTHER" id="PTHR11560">
    <property type="entry name" value="39S RIBOSOMAL PROTEIN L10, MITOCHONDRIAL"/>
    <property type="match status" value="1"/>
</dbReference>
<gene>
    <name evidence="5" type="primary">rplJ</name>
    <name evidence="6" type="ORF">A3A77_00465</name>
</gene>
<evidence type="ECO:0000256" key="3">
    <source>
        <dbReference type="ARBA" id="ARBA00023274"/>
    </source>
</evidence>
<evidence type="ECO:0000256" key="4">
    <source>
        <dbReference type="ARBA" id="ARBA00035202"/>
    </source>
</evidence>